<keyword evidence="1" id="KW-0442">Lipid degradation</keyword>
<dbReference type="Pfam" id="PF00561">
    <property type="entry name" value="Abhydrolase_1"/>
    <property type="match status" value="1"/>
</dbReference>
<evidence type="ECO:0000256" key="1">
    <source>
        <dbReference type="ARBA" id="ARBA00022963"/>
    </source>
</evidence>
<dbReference type="Proteomes" id="UP000288716">
    <property type="component" value="Unassembled WGS sequence"/>
</dbReference>
<evidence type="ECO:0000313" key="4">
    <source>
        <dbReference type="EMBL" id="RWS04835.1"/>
    </source>
</evidence>
<evidence type="ECO:0000259" key="3">
    <source>
        <dbReference type="Pfam" id="PF00561"/>
    </source>
</evidence>
<gene>
    <name evidence="4" type="ORF">B4U80_04640</name>
</gene>
<dbReference type="EMBL" id="NCKV01053350">
    <property type="protein sequence ID" value="RWS04835.1"/>
    <property type="molecule type" value="Genomic_DNA"/>
</dbReference>
<proteinExistence type="predicted"/>
<accession>A0A443QP90</accession>
<reference evidence="4 5" key="1">
    <citation type="journal article" date="2018" name="Gigascience">
        <title>Genomes of trombidid mites reveal novel predicted allergens and laterally-transferred genes associated with secondary metabolism.</title>
        <authorList>
            <person name="Dong X."/>
            <person name="Chaisiri K."/>
            <person name="Xia D."/>
            <person name="Armstrong S.D."/>
            <person name="Fang Y."/>
            <person name="Donnelly M.J."/>
            <person name="Kadowaki T."/>
            <person name="McGarry J.W."/>
            <person name="Darby A.C."/>
            <person name="Makepeace B.L."/>
        </authorList>
    </citation>
    <scope>NUCLEOTIDE SEQUENCE [LARGE SCALE GENOMIC DNA]</scope>
    <source>
        <strain evidence="4">UoL-UT</strain>
    </source>
</reference>
<dbReference type="Gene3D" id="3.40.50.1820">
    <property type="entry name" value="alpha/beta hydrolase"/>
    <property type="match status" value="1"/>
</dbReference>
<name>A0A443QP90_9ACAR</name>
<feature type="non-terminal residue" evidence="4">
    <location>
        <position position="178"/>
    </location>
</feature>
<evidence type="ECO:0000313" key="5">
    <source>
        <dbReference type="Proteomes" id="UP000288716"/>
    </source>
</evidence>
<evidence type="ECO:0000256" key="2">
    <source>
        <dbReference type="ARBA" id="ARBA00023098"/>
    </source>
</evidence>
<dbReference type="AlphaFoldDB" id="A0A443QP90"/>
<sequence>MSKYDLPATIDYILGVTKKPKISYVGHSQGTTIALQLLASIPTYNDKIEKAILLAPIAQLCHTKSLMKTLFVPPIPQLYQTMGGAVPQDYKPVAEMMRQCQLQKTFWEPSNAVAIGPVAPVNGSRIPVILSHVGDVSMWCVTKFIQNPCKCISYFDYGPIVNLFKYKSLFPPMYDLKK</sequence>
<dbReference type="InterPro" id="IPR029058">
    <property type="entry name" value="AB_hydrolase_fold"/>
</dbReference>
<dbReference type="PANTHER" id="PTHR11005">
    <property type="entry name" value="LYSOSOMAL ACID LIPASE-RELATED"/>
    <property type="match status" value="1"/>
</dbReference>
<protein>
    <submittedName>
        <fullName evidence="4">Lipase 3-like protein</fullName>
    </submittedName>
</protein>
<organism evidence="4 5">
    <name type="scientific">Leptotrombidium deliense</name>
    <dbReference type="NCBI Taxonomy" id="299467"/>
    <lineage>
        <taxon>Eukaryota</taxon>
        <taxon>Metazoa</taxon>
        <taxon>Ecdysozoa</taxon>
        <taxon>Arthropoda</taxon>
        <taxon>Chelicerata</taxon>
        <taxon>Arachnida</taxon>
        <taxon>Acari</taxon>
        <taxon>Acariformes</taxon>
        <taxon>Trombidiformes</taxon>
        <taxon>Prostigmata</taxon>
        <taxon>Anystina</taxon>
        <taxon>Parasitengona</taxon>
        <taxon>Trombiculoidea</taxon>
        <taxon>Trombiculidae</taxon>
        <taxon>Leptotrombidium</taxon>
    </lineage>
</organism>
<dbReference type="OrthoDB" id="9974421at2759"/>
<dbReference type="SUPFAM" id="SSF53474">
    <property type="entry name" value="alpha/beta-Hydrolases"/>
    <property type="match status" value="1"/>
</dbReference>
<dbReference type="VEuPathDB" id="VectorBase:LDEU014246"/>
<keyword evidence="5" id="KW-1185">Reference proteome</keyword>
<feature type="domain" description="AB hydrolase-1" evidence="3">
    <location>
        <begin position="3"/>
        <end position="94"/>
    </location>
</feature>
<dbReference type="STRING" id="299467.A0A443QP90"/>
<dbReference type="InterPro" id="IPR000073">
    <property type="entry name" value="AB_hydrolase_1"/>
</dbReference>
<comment type="caution">
    <text evidence="4">The sequence shown here is derived from an EMBL/GenBank/DDBJ whole genome shotgun (WGS) entry which is preliminary data.</text>
</comment>
<keyword evidence="2" id="KW-0443">Lipid metabolism</keyword>
<dbReference type="GO" id="GO:0016042">
    <property type="term" value="P:lipid catabolic process"/>
    <property type="evidence" value="ECO:0007669"/>
    <property type="project" value="UniProtKB-KW"/>
</dbReference>